<dbReference type="Gene3D" id="3.10.350.10">
    <property type="entry name" value="LysM domain"/>
    <property type="match status" value="1"/>
</dbReference>
<feature type="region of interest" description="Disordered" evidence="3">
    <location>
        <begin position="210"/>
        <end position="355"/>
    </location>
</feature>
<dbReference type="SUPFAM" id="SSF54106">
    <property type="entry name" value="LysM domain"/>
    <property type="match status" value="1"/>
</dbReference>
<dbReference type="Gene3D" id="1.10.530.10">
    <property type="match status" value="1"/>
</dbReference>
<evidence type="ECO:0000256" key="2">
    <source>
        <dbReference type="ARBA" id="ARBA00022801"/>
    </source>
</evidence>
<dbReference type="SUPFAM" id="SSF53955">
    <property type="entry name" value="Lysozyme-like"/>
    <property type="match status" value="1"/>
</dbReference>
<feature type="region of interest" description="Disordered" evidence="3">
    <location>
        <begin position="127"/>
        <end position="166"/>
    </location>
</feature>
<protein>
    <submittedName>
        <fullName evidence="5">Transglycosylase family protein</fullName>
    </submittedName>
</protein>
<feature type="compositionally biased region" description="Low complexity" evidence="3">
    <location>
        <begin position="210"/>
        <end position="343"/>
    </location>
</feature>
<dbReference type="SMART" id="SM00257">
    <property type="entry name" value="LysM"/>
    <property type="match status" value="1"/>
</dbReference>
<dbReference type="InterPro" id="IPR018392">
    <property type="entry name" value="LysM"/>
</dbReference>
<dbReference type="InterPro" id="IPR010618">
    <property type="entry name" value="RPF"/>
</dbReference>
<evidence type="ECO:0000259" key="4">
    <source>
        <dbReference type="PROSITE" id="PS51782"/>
    </source>
</evidence>
<dbReference type="InterPro" id="IPR023346">
    <property type="entry name" value="Lysozyme-like_dom_sf"/>
</dbReference>
<dbReference type="PANTHER" id="PTHR34700">
    <property type="entry name" value="POTASSIUM BINDING PROTEIN KBP"/>
    <property type="match status" value="1"/>
</dbReference>
<dbReference type="PROSITE" id="PS51782">
    <property type="entry name" value="LYSM"/>
    <property type="match status" value="1"/>
</dbReference>
<dbReference type="PANTHER" id="PTHR34700:SF4">
    <property type="entry name" value="PHAGE-LIKE ELEMENT PBSX PROTEIN XKDP"/>
    <property type="match status" value="1"/>
</dbReference>
<evidence type="ECO:0000256" key="3">
    <source>
        <dbReference type="SAM" id="MobiDB-lite"/>
    </source>
</evidence>
<gene>
    <name evidence="5" type="ORF">ACFPZF_34570</name>
</gene>
<comment type="similarity">
    <text evidence="1">Belongs to the transglycosylase family. Rpf subfamily.</text>
</comment>
<evidence type="ECO:0000256" key="1">
    <source>
        <dbReference type="ARBA" id="ARBA00010830"/>
    </source>
</evidence>
<dbReference type="InterPro" id="IPR052196">
    <property type="entry name" value="Bact_Kbp"/>
</dbReference>
<comment type="caution">
    <text evidence="5">The sequence shown here is derived from an EMBL/GenBank/DDBJ whole genome shotgun (WGS) entry which is preliminary data.</text>
</comment>
<dbReference type="Proteomes" id="UP001596066">
    <property type="component" value="Unassembled WGS sequence"/>
</dbReference>
<reference evidence="6" key="1">
    <citation type="journal article" date="2019" name="Int. J. Syst. Evol. Microbiol.">
        <title>The Global Catalogue of Microorganisms (GCM) 10K type strain sequencing project: providing services to taxonomists for standard genome sequencing and annotation.</title>
        <authorList>
            <consortium name="The Broad Institute Genomics Platform"/>
            <consortium name="The Broad Institute Genome Sequencing Center for Infectious Disease"/>
            <person name="Wu L."/>
            <person name="Ma J."/>
        </authorList>
    </citation>
    <scope>NUCLEOTIDE SEQUENCE [LARGE SCALE GENOMIC DNA]</scope>
    <source>
        <strain evidence="6">CGMCC 4.1622</strain>
    </source>
</reference>
<organism evidence="5 6">
    <name type="scientific">Kitasatospora cinereorecta</name>
    <dbReference type="NCBI Taxonomy" id="285560"/>
    <lineage>
        <taxon>Bacteria</taxon>
        <taxon>Bacillati</taxon>
        <taxon>Actinomycetota</taxon>
        <taxon>Actinomycetes</taxon>
        <taxon>Kitasatosporales</taxon>
        <taxon>Streptomycetaceae</taxon>
        <taxon>Kitasatospora</taxon>
    </lineage>
</organism>
<sequence>MLFTGSGRHRRQTQAEKAIAAASVAGVGIALPLMAVGAAHAAPVSTWEKVAECESGGNWSADAGDGYYGGLRLTSATWAAYGGTEFAPRADQATRSQQIAVAERVLAAEGTGAWVSCAQQSGLSIASAPGQVDTNDSADETGSLRGSRGAETVGAQPDGSHQTTKAAPVFPGYGGYDLHSGVYWYQKDGNWYWTSHRDVYEQNTLSAARTPAAGDTAQAPATTAPTTPAQPDTATPTDPTSPTATPTLPGDQGDQGDQGNHNGQNGQGATTTPSPTDPSTGAPTTAPTGTPAPGNQGNQGDQGNQGNHNGQGATTAPGATPSTPSTATATTPPAAQGDAAATPASPPAPQPYTVHSGDTLSTIAANQNVQGGWSQLYQANQGVVGQNPDLIQPGQVLHLG</sequence>
<feature type="domain" description="LysM" evidence="4">
    <location>
        <begin position="350"/>
        <end position="399"/>
    </location>
</feature>
<dbReference type="InterPro" id="IPR036779">
    <property type="entry name" value="LysM_dom_sf"/>
</dbReference>
<proteinExistence type="inferred from homology"/>
<dbReference type="CDD" id="cd13925">
    <property type="entry name" value="RPF"/>
    <property type="match status" value="1"/>
</dbReference>
<accession>A0ABW0VPF0</accession>
<dbReference type="CDD" id="cd00118">
    <property type="entry name" value="LysM"/>
    <property type="match status" value="1"/>
</dbReference>
<keyword evidence="2" id="KW-0378">Hydrolase</keyword>
<dbReference type="Pfam" id="PF06737">
    <property type="entry name" value="Transglycosylas"/>
    <property type="match status" value="1"/>
</dbReference>
<dbReference type="EMBL" id="JBHSOC010000101">
    <property type="protein sequence ID" value="MFC5646451.1"/>
    <property type="molecule type" value="Genomic_DNA"/>
</dbReference>
<evidence type="ECO:0000313" key="5">
    <source>
        <dbReference type="EMBL" id="MFC5646451.1"/>
    </source>
</evidence>
<name>A0ABW0VPF0_9ACTN</name>
<evidence type="ECO:0000313" key="6">
    <source>
        <dbReference type="Proteomes" id="UP001596066"/>
    </source>
</evidence>
<dbReference type="Pfam" id="PF01476">
    <property type="entry name" value="LysM"/>
    <property type="match status" value="1"/>
</dbReference>
<dbReference type="RefSeq" id="WP_346146614.1">
    <property type="nucleotide sequence ID" value="NZ_BAAAUA010000028.1"/>
</dbReference>
<keyword evidence="6" id="KW-1185">Reference proteome</keyword>